<dbReference type="Proteomes" id="UP000184291">
    <property type="component" value="Unassembled WGS sequence"/>
</dbReference>
<dbReference type="InterPro" id="IPR046701">
    <property type="entry name" value="DUF6571"/>
</dbReference>
<evidence type="ECO:0000313" key="3">
    <source>
        <dbReference type="EMBL" id="SHE24492.1"/>
    </source>
</evidence>
<evidence type="ECO:0000259" key="2">
    <source>
        <dbReference type="Pfam" id="PF20211"/>
    </source>
</evidence>
<dbReference type="EMBL" id="FQTT01000002">
    <property type="protein sequence ID" value="SHE24492.1"/>
    <property type="molecule type" value="Genomic_DNA"/>
</dbReference>
<dbReference type="AlphaFoldDB" id="A0A1M4RX04"/>
<dbReference type="STRING" id="1892869.ACGLYG10_0696"/>
<feature type="signal peptide" evidence="1">
    <location>
        <begin position="1"/>
        <end position="26"/>
    </location>
</feature>
<proteinExistence type="predicted"/>
<accession>A0A1M4RX04</accession>
<dbReference type="Pfam" id="PF20211">
    <property type="entry name" value="DUF6571"/>
    <property type="match status" value="1"/>
</dbReference>
<dbReference type="OrthoDB" id="3251207at2"/>
<organism evidence="3 4">
    <name type="scientific">Actinomyces glycerinitolerans</name>
    <dbReference type="NCBI Taxonomy" id="1892869"/>
    <lineage>
        <taxon>Bacteria</taxon>
        <taxon>Bacillati</taxon>
        <taxon>Actinomycetota</taxon>
        <taxon>Actinomycetes</taxon>
        <taxon>Actinomycetales</taxon>
        <taxon>Actinomycetaceae</taxon>
        <taxon>Actinomyces</taxon>
    </lineage>
</organism>
<evidence type="ECO:0000256" key="1">
    <source>
        <dbReference type="SAM" id="SignalP"/>
    </source>
</evidence>
<protein>
    <recommendedName>
        <fullName evidence="2">DUF6571 domain-containing protein</fullName>
    </recommendedName>
</protein>
<gene>
    <name evidence="3" type="ORF">ACGLYG10_0696</name>
</gene>
<reference evidence="4" key="1">
    <citation type="submission" date="2016-09" db="EMBL/GenBank/DDBJ databases">
        <authorList>
            <person name="Strepis N."/>
        </authorList>
    </citation>
    <scope>NUCLEOTIDE SEQUENCE [LARGE SCALE GENOMIC DNA]</scope>
</reference>
<keyword evidence="4" id="KW-1185">Reference proteome</keyword>
<sequence length="359" mass="38409">MKQRTISFRLAAAVLVLLMTCAPLEACSLGSRGDAFDIPGFDMRVRDSEANAQAALEYLAPDGEISDGWWVPGERTRERWETLAGSWDSSTLEELTAAMAAASTMRGSPDEETAAAATWVTARSIEFAVDQVPPKNYTDTMKQNLAALLGNSPDEVVALAGGESLESSDLYGLSGLVTDAQFETALYRVIDNENAADTLVTVMLSYHHNQIDEKIPTAADPETTLLGLYQSAAQTMGYLDGITELHTNNNSTSDTINAADMNTVLTAQAYVDAAQYGLLSEETLEAAATGNNGGPFSFYTEVDGQPTITAPNPITPETAHSYINWRTLVNDSVMISIDSDINTGHSLGYANGQAAEVIK</sequence>
<evidence type="ECO:0000313" key="4">
    <source>
        <dbReference type="Proteomes" id="UP000184291"/>
    </source>
</evidence>
<keyword evidence="1" id="KW-0732">Signal</keyword>
<name>A0A1M4RX04_9ACTO</name>
<dbReference type="RefSeq" id="WP_073327944.1">
    <property type="nucleotide sequence ID" value="NZ_FQTT01000002.1"/>
</dbReference>
<feature type="domain" description="DUF6571" evidence="2">
    <location>
        <begin position="50"/>
        <end position="247"/>
    </location>
</feature>
<feature type="chain" id="PRO_5009907238" description="DUF6571 domain-containing protein" evidence="1">
    <location>
        <begin position="27"/>
        <end position="359"/>
    </location>
</feature>